<keyword evidence="2" id="KW-0812">Transmembrane</keyword>
<feature type="transmembrane region" description="Helical" evidence="2">
    <location>
        <begin position="31"/>
        <end position="57"/>
    </location>
</feature>
<sequence length="383" mass="44172">FEPFYIFMNTFSIGVMRYKQLFFDCGLQRQFLVSMLLSCLQVWCVPCLGMMLCYKVIFRNIHFIVYLVVTLFLLLVFISLCSQDYVCTRMLIIFNLIYILTSTRYAPDCLSPLSQYMLYYIHADISDFIVISLSNYQLHITFIFNIHLQINIHSIHGPLVLYFHSLPCSATKLLDFIPEKTFPEPRFVPGPMLYPNCRLKFQRMPSDIFQKLYKMFPALSMFFANLNFSYGSLPKILYFIFFFFVDKNFLVVEMLVSAPHNPMSHMEGGRDAVSAPHNPMSHMNDTGHQQEVDDNEEVTMKEISLNRRKISTYSHVLAPLPLLQGGRDAVSAPHNPMSHMNDTGHQQEVDDNEEGDDEGNQSQSSEDQHIFSCSGTPSTSPGW</sequence>
<evidence type="ECO:0000313" key="3">
    <source>
        <dbReference type="EMBL" id="KAJ9589574.1"/>
    </source>
</evidence>
<organism evidence="3 4">
    <name type="scientific">Diploptera punctata</name>
    <name type="common">Pacific beetle cockroach</name>
    <dbReference type="NCBI Taxonomy" id="6984"/>
    <lineage>
        <taxon>Eukaryota</taxon>
        <taxon>Metazoa</taxon>
        <taxon>Ecdysozoa</taxon>
        <taxon>Arthropoda</taxon>
        <taxon>Hexapoda</taxon>
        <taxon>Insecta</taxon>
        <taxon>Pterygota</taxon>
        <taxon>Neoptera</taxon>
        <taxon>Polyneoptera</taxon>
        <taxon>Dictyoptera</taxon>
        <taxon>Blattodea</taxon>
        <taxon>Blaberoidea</taxon>
        <taxon>Blaberidae</taxon>
        <taxon>Diplopterinae</taxon>
        <taxon>Diploptera</taxon>
    </lineage>
</organism>
<keyword evidence="2" id="KW-1133">Transmembrane helix</keyword>
<comment type="caution">
    <text evidence="3">The sequence shown here is derived from an EMBL/GenBank/DDBJ whole genome shotgun (WGS) entry which is preliminary data.</text>
</comment>
<dbReference type="EMBL" id="JASPKZ010004928">
    <property type="protein sequence ID" value="KAJ9589574.1"/>
    <property type="molecule type" value="Genomic_DNA"/>
</dbReference>
<feature type="non-terminal residue" evidence="3">
    <location>
        <position position="1"/>
    </location>
</feature>
<dbReference type="Proteomes" id="UP001233999">
    <property type="component" value="Unassembled WGS sequence"/>
</dbReference>
<reference evidence="3" key="2">
    <citation type="submission" date="2023-05" db="EMBL/GenBank/DDBJ databases">
        <authorList>
            <person name="Fouks B."/>
        </authorList>
    </citation>
    <scope>NUCLEOTIDE SEQUENCE</scope>
    <source>
        <strain evidence="3">Stay&amp;Tobe</strain>
        <tissue evidence="3">Testes</tissue>
    </source>
</reference>
<name>A0AAD8EGZ2_DIPPU</name>
<feature type="compositionally biased region" description="Acidic residues" evidence="1">
    <location>
        <begin position="349"/>
        <end position="359"/>
    </location>
</feature>
<accession>A0AAD8EGZ2</accession>
<gene>
    <name evidence="3" type="ORF">L9F63_017212</name>
</gene>
<evidence type="ECO:0000256" key="1">
    <source>
        <dbReference type="SAM" id="MobiDB-lite"/>
    </source>
</evidence>
<evidence type="ECO:0000313" key="4">
    <source>
        <dbReference type="Proteomes" id="UP001233999"/>
    </source>
</evidence>
<protein>
    <submittedName>
        <fullName evidence="3">Uncharacterized protein</fullName>
    </submittedName>
</protein>
<feature type="transmembrane region" description="Helical" evidence="2">
    <location>
        <begin position="63"/>
        <end position="81"/>
    </location>
</feature>
<dbReference type="AlphaFoldDB" id="A0AAD8EGZ2"/>
<keyword evidence="4" id="KW-1185">Reference proteome</keyword>
<reference evidence="3" key="1">
    <citation type="journal article" date="2023" name="IScience">
        <title>Live-bearing cockroach genome reveals convergent evolutionary mechanisms linked to viviparity in insects and beyond.</title>
        <authorList>
            <person name="Fouks B."/>
            <person name="Harrison M.C."/>
            <person name="Mikhailova A.A."/>
            <person name="Marchal E."/>
            <person name="English S."/>
            <person name="Carruthers M."/>
            <person name="Jennings E.C."/>
            <person name="Chiamaka E.L."/>
            <person name="Frigard R.A."/>
            <person name="Pippel M."/>
            <person name="Attardo G.M."/>
            <person name="Benoit J.B."/>
            <person name="Bornberg-Bauer E."/>
            <person name="Tobe S.S."/>
        </authorList>
    </citation>
    <scope>NUCLEOTIDE SEQUENCE</scope>
    <source>
        <strain evidence="3">Stay&amp;Tobe</strain>
    </source>
</reference>
<feature type="compositionally biased region" description="Polar residues" evidence="1">
    <location>
        <begin position="361"/>
        <end position="383"/>
    </location>
</feature>
<keyword evidence="2" id="KW-0472">Membrane</keyword>
<feature type="region of interest" description="Disordered" evidence="1">
    <location>
        <begin position="327"/>
        <end position="383"/>
    </location>
</feature>
<evidence type="ECO:0000256" key="2">
    <source>
        <dbReference type="SAM" id="Phobius"/>
    </source>
</evidence>
<proteinExistence type="predicted"/>